<evidence type="ECO:0000256" key="1">
    <source>
        <dbReference type="SAM" id="MobiDB-lite"/>
    </source>
</evidence>
<evidence type="ECO:0000256" key="2">
    <source>
        <dbReference type="SAM" id="Phobius"/>
    </source>
</evidence>
<keyword evidence="2" id="KW-0812">Transmembrane</keyword>
<dbReference type="RefSeq" id="WP_377095037.1">
    <property type="nucleotide sequence ID" value="NZ_JBHSJM010000001.1"/>
</dbReference>
<evidence type="ECO:0000313" key="4">
    <source>
        <dbReference type="Proteomes" id="UP001597297"/>
    </source>
</evidence>
<name>A0ABW5E4B4_9BACT</name>
<feature type="compositionally biased region" description="Acidic residues" evidence="1">
    <location>
        <begin position="119"/>
        <end position="130"/>
    </location>
</feature>
<dbReference type="Proteomes" id="UP001597297">
    <property type="component" value="Unassembled WGS sequence"/>
</dbReference>
<protein>
    <submittedName>
        <fullName evidence="3">Uncharacterized protein</fullName>
    </submittedName>
</protein>
<proteinExistence type="predicted"/>
<keyword evidence="4" id="KW-1185">Reference proteome</keyword>
<feature type="region of interest" description="Disordered" evidence="1">
    <location>
        <begin position="96"/>
        <end position="148"/>
    </location>
</feature>
<feature type="compositionally biased region" description="Basic and acidic residues" evidence="1">
    <location>
        <begin position="131"/>
        <end position="148"/>
    </location>
</feature>
<dbReference type="EMBL" id="JBHUJC010000003">
    <property type="protein sequence ID" value="MFD2275279.1"/>
    <property type="molecule type" value="Genomic_DNA"/>
</dbReference>
<organism evidence="3 4">
    <name type="scientific">Rubritalea spongiae</name>
    <dbReference type="NCBI Taxonomy" id="430797"/>
    <lineage>
        <taxon>Bacteria</taxon>
        <taxon>Pseudomonadati</taxon>
        <taxon>Verrucomicrobiota</taxon>
        <taxon>Verrucomicrobiia</taxon>
        <taxon>Verrucomicrobiales</taxon>
        <taxon>Rubritaleaceae</taxon>
        <taxon>Rubritalea</taxon>
    </lineage>
</organism>
<feature type="transmembrane region" description="Helical" evidence="2">
    <location>
        <begin position="15"/>
        <end position="33"/>
    </location>
</feature>
<keyword evidence="2" id="KW-1133">Transmembrane helix</keyword>
<gene>
    <name evidence="3" type="ORF">ACFSQZ_02255</name>
</gene>
<keyword evidence="2" id="KW-0472">Membrane</keyword>
<reference evidence="4" key="1">
    <citation type="journal article" date="2019" name="Int. J. Syst. Evol. Microbiol.">
        <title>The Global Catalogue of Microorganisms (GCM) 10K type strain sequencing project: providing services to taxonomists for standard genome sequencing and annotation.</title>
        <authorList>
            <consortium name="The Broad Institute Genomics Platform"/>
            <consortium name="The Broad Institute Genome Sequencing Center for Infectious Disease"/>
            <person name="Wu L."/>
            <person name="Ma J."/>
        </authorList>
    </citation>
    <scope>NUCLEOTIDE SEQUENCE [LARGE SCALE GENOMIC DNA]</scope>
    <source>
        <strain evidence="4">JCM 16545</strain>
    </source>
</reference>
<sequence length="148" mass="16276">MEPNLRDTPLRRFNTFWWGLALFAAFALAAVVVKNFVADDVVDYETEVAKPRVDTKRKVDAEQAADLNTYKEVGDNKVQVKPDDVFGLGKEIGLLDGPKPSEMKHNRTFGQEPVAEDAAAQEEAAEESAEKEEPAAADKAAEETPAKQ</sequence>
<evidence type="ECO:0000313" key="3">
    <source>
        <dbReference type="EMBL" id="MFD2275279.1"/>
    </source>
</evidence>
<accession>A0ABW5E4B4</accession>
<comment type="caution">
    <text evidence="3">The sequence shown here is derived from an EMBL/GenBank/DDBJ whole genome shotgun (WGS) entry which is preliminary data.</text>
</comment>